<dbReference type="InterPro" id="IPR036928">
    <property type="entry name" value="AS_sf"/>
</dbReference>
<dbReference type="InterPro" id="IPR000120">
    <property type="entry name" value="Amidase"/>
</dbReference>
<dbReference type="InterPro" id="IPR023631">
    <property type="entry name" value="Amidase_dom"/>
</dbReference>
<dbReference type="EMBL" id="UINC01216436">
    <property type="protein sequence ID" value="SVE42568.1"/>
    <property type="molecule type" value="Genomic_DNA"/>
</dbReference>
<dbReference type="GO" id="GO:0003824">
    <property type="term" value="F:catalytic activity"/>
    <property type="evidence" value="ECO:0007669"/>
    <property type="project" value="InterPro"/>
</dbReference>
<dbReference type="Gene3D" id="3.90.1300.10">
    <property type="entry name" value="Amidase signature (AS) domain"/>
    <property type="match status" value="1"/>
</dbReference>
<accession>A0A383DFD1</accession>
<gene>
    <name evidence="2" type="ORF">METZ01_LOCUS495422</name>
</gene>
<dbReference type="PANTHER" id="PTHR11895:SF7">
    <property type="entry name" value="GLUTAMYL-TRNA(GLN) AMIDOTRANSFERASE SUBUNIT A, MITOCHONDRIAL"/>
    <property type="match status" value="1"/>
</dbReference>
<reference evidence="2" key="1">
    <citation type="submission" date="2018-05" db="EMBL/GenBank/DDBJ databases">
        <authorList>
            <person name="Lanie J.A."/>
            <person name="Ng W.-L."/>
            <person name="Kazmierczak K.M."/>
            <person name="Andrzejewski T.M."/>
            <person name="Davidsen T.M."/>
            <person name="Wayne K.J."/>
            <person name="Tettelin H."/>
            <person name="Glass J.I."/>
            <person name="Rusch D."/>
            <person name="Podicherti R."/>
            <person name="Tsui H.-C.T."/>
            <person name="Winkler M.E."/>
        </authorList>
    </citation>
    <scope>NUCLEOTIDE SEQUENCE</scope>
</reference>
<proteinExistence type="predicted"/>
<dbReference type="AlphaFoldDB" id="A0A383DFD1"/>
<evidence type="ECO:0000259" key="1">
    <source>
        <dbReference type="Pfam" id="PF01425"/>
    </source>
</evidence>
<feature type="non-terminal residue" evidence="2">
    <location>
        <position position="115"/>
    </location>
</feature>
<dbReference type="Pfam" id="PF01425">
    <property type="entry name" value="Amidase"/>
    <property type="match status" value="1"/>
</dbReference>
<dbReference type="SUPFAM" id="SSF75304">
    <property type="entry name" value="Amidase signature (AS) enzymes"/>
    <property type="match status" value="1"/>
</dbReference>
<dbReference type="PANTHER" id="PTHR11895">
    <property type="entry name" value="TRANSAMIDASE"/>
    <property type="match status" value="1"/>
</dbReference>
<protein>
    <recommendedName>
        <fullName evidence="1">Amidase domain-containing protein</fullName>
    </recommendedName>
</protein>
<organism evidence="2">
    <name type="scientific">marine metagenome</name>
    <dbReference type="NCBI Taxonomy" id="408172"/>
    <lineage>
        <taxon>unclassified sequences</taxon>
        <taxon>metagenomes</taxon>
        <taxon>ecological metagenomes</taxon>
    </lineage>
</organism>
<sequence length="115" mass="12528">MNDSGIPVHQLPVHELSKRLENGELTSLELVENLLARIQKHDPLLGAFIDVYQEDARSTAGAVDMARASGHAIGPLHGIPVAVKDIIDIEGRITTGGSKVWKDRRSPFTATLVRK</sequence>
<name>A0A383DFD1_9ZZZZ</name>
<feature type="domain" description="Amidase" evidence="1">
    <location>
        <begin position="29"/>
        <end position="115"/>
    </location>
</feature>
<evidence type="ECO:0000313" key="2">
    <source>
        <dbReference type="EMBL" id="SVE42568.1"/>
    </source>
</evidence>